<sequence>MSPLRPYPMSDREYVQRVRRHPPSSLLPLIAATSGNLPTPREMRGHSKASTHGPWALADVAWVSLTRGNEHRGKPATEADLDEILDYYFALGEPMRREPAGQRLEGFLLRLAGQQLVWQEPEFYEISRSIALLKQTTPTKALKVVEPGWDSKLLGCSLTDYVGVAQLLFAAATQMNGRFDPAWLEGDLDAFDGLTTPGALAAIIDRHFATNAQTLKDEEAVAAAQARAAGTPALDPALRRFSYNPLRGRPVVTGYGPGYLIPVPAAAIAKASPLGLYFTGLEGLGQYFADDLGELFEQYVGRQLRLLPDATVHSEVVYTEQRNVKKSVDWIVVFDDLVLLVEVKSVRPTMQMRLGPKDFATELTTKLAKAVSQIDKTAAHITARTTEFAHIPADRPVLGMAVTMEPYHMINESMFRSVLPAGTVPTTIASIGEVEDAVTVTDTSLSTILITSAQAPGGWSLRAALGDRTPAENPILAQAWEATPLAKPETLPSVTAQM</sequence>
<evidence type="ECO:0008006" key="3">
    <source>
        <dbReference type="Google" id="ProtNLM"/>
    </source>
</evidence>
<keyword evidence="2" id="KW-1185">Reference proteome</keyword>
<reference evidence="1" key="1">
    <citation type="journal article" date="2014" name="Int. J. Syst. Evol. Microbiol.">
        <title>Complete genome sequence of Corynebacterium casei LMG S-19264T (=DSM 44701T), isolated from a smear-ripened cheese.</title>
        <authorList>
            <consortium name="US DOE Joint Genome Institute (JGI-PGF)"/>
            <person name="Walter F."/>
            <person name="Albersmeier A."/>
            <person name="Kalinowski J."/>
            <person name="Ruckert C."/>
        </authorList>
    </citation>
    <scope>NUCLEOTIDE SEQUENCE</scope>
    <source>
        <strain evidence="1">CGMCC 4.7110</strain>
    </source>
</reference>
<evidence type="ECO:0000313" key="2">
    <source>
        <dbReference type="Proteomes" id="UP000653411"/>
    </source>
</evidence>
<dbReference type="Proteomes" id="UP000653411">
    <property type="component" value="Unassembled WGS sequence"/>
</dbReference>
<comment type="caution">
    <text evidence="1">The sequence shown here is derived from an EMBL/GenBank/DDBJ whole genome shotgun (WGS) entry which is preliminary data.</text>
</comment>
<dbReference type="EMBL" id="BMML01000046">
    <property type="protein sequence ID" value="GGN45255.1"/>
    <property type="molecule type" value="Genomic_DNA"/>
</dbReference>
<reference evidence="1" key="2">
    <citation type="submission" date="2020-09" db="EMBL/GenBank/DDBJ databases">
        <authorList>
            <person name="Sun Q."/>
            <person name="Zhou Y."/>
        </authorList>
    </citation>
    <scope>NUCLEOTIDE SEQUENCE</scope>
    <source>
        <strain evidence="1">CGMCC 4.7110</strain>
    </source>
</reference>
<evidence type="ECO:0000313" key="1">
    <source>
        <dbReference type="EMBL" id="GGN45255.1"/>
    </source>
</evidence>
<proteinExistence type="predicted"/>
<name>A0A918CXH9_9ACTN</name>
<accession>A0A918CXH9</accession>
<gene>
    <name evidence="1" type="ORF">GCM10011578_097010</name>
</gene>
<protein>
    <recommendedName>
        <fullName evidence="3">NERD domain-containing protein</fullName>
    </recommendedName>
</protein>
<organism evidence="1 2">
    <name type="scientific">Streptomyces fuscichromogenes</name>
    <dbReference type="NCBI Taxonomy" id="1324013"/>
    <lineage>
        <taxon>Bacteria</taxon>
        <taxon>Bacillati</taxon>
        <taxon>Actinomycetota</taxon>
        <taxon>Actinomycetes</taxon>
        <taxon>Kitasatosporales</taxon>
        <taxon>Streptomycetaceae</taxon>
        <taxon>Streptomyces</taxon>
    </lineage>
</organism>
<dbReference type="RefSeq" id="WP_189269390.1">
    <property type="nucleotide sequence ID" value="NZ_BMML01000046.1"/>
</dbReference>
<dbReference type="AlphaFoldDB" id="A0A918CXH9"/>